<keyword evidence="4" id="KW-1185">Reference proteome</keyword>
<feature type="transmembrane region" description="Helical" evidence="2">
    <location>
        <begin position="442"/>
        <end position="459"/>
    </location>
</feature>
<organism evidence="3 4">
    <name type="scientific">Nannocystis pusilla</name>
    <dbReference type="NCBI Taxonomy" id="889268"/>
    <lineage>
        <taxon>Bacteria</taxon>
        <taxon>Pseudomonadati</taxon>
        <taxon>Myxococcota</taxon>
        <taxon>Polyangia</taxon>
        <taxon>Nannocystales</taxon>
        <taxon>Nannocystaceae</taxon>
        <taxon>Nannocystis</taxon>
    </lineage>
</organism>
<feature type="transmembrane region" description="Helical" evidence="2">
    <location>
        <begin position="174"/>
        <end position="196"/>
    </location>
</feature>
<feature type="transmembrane region" description="Helical" evidence="2">
    <location>
        <begin position="68"/>
        <end position="88"/>
    </location>
</feature>
<dbReference type="Proteomes" id="UP001150924">
    <property type="component" value="Unassembled WGS sequence"/>
</dbReference>
<feature type="transmembrane region" description="Helical" evidence="2">
    <location>
        <begin position="285"/>
        <end position="301"/>
    </location>
</feature>
<feature type="transmembrane region" description="Helical" evidence="2">
    <location>
        <begin position="307"/>
        <end position="327"/>
    </location>
</feature>
<sequence length="734" mass="82087">MTTTPETEPPKGRLLRAIDATVAQLWSWGPLYLLIAISPGLTLWPLLRAPALRYVVKNDLSIGQRYEVLAAIAASIVATTAAYVAIWRRRRRTEPELGLGASFAATNRWAFVALAGPLLIGLSAVRIEVKHPVFTAFLTAAVTALAMAFFYRALGLKRFAPPEDPFVPARDGRLARGVFAAGLLGYCALLCWFALLDHRNIATTVYDLGIYDNLVWQTAHGHFLDCSLIRGGNHMSAHFDPILLLIAPLYLLYPHAETLLVVQTLWLASGALPLWLSARRRLKNEWMATVLTIVYFLYPALHGVNMFDFHSVALMVPLAMWAVYLLDCGHLRRYWLVFALLLATREDMSLLNCFIGAYAILVGRTRTGLVTIAVSLMYLAYVKAFVMADSSLLMSADKAYSYIYFYEEMIPHEKEGARGLFTTLVANPLFALLVLFKEEKLLFFFHLLLPLLALPFVAGRKVVLMLHGLLFLGLASRKHLFSLHYQYSALLFPMLFAALPDGLARAVDSERLRKLGLARARVAWTLLLGMLTGSLLVSWKRGVLFENSSFVAGWTRLERRPTQHMLDRYAKVQEIVARVGPDAKVTVSHEIGPHFSNRRYAYHWPMIADAQYVVLFTDVYSFSKDDDRRYKRLVERGKFRVLEDTMGLILLERVDGTELPEELRGEPGERPSEDAAIEAASGQASKKAPGAPPAPQAPRRARTTRAARPRPRPRAREHTRGLLATILDGGGPGH</sequence>
<feature type="transmembrane region" description="Helical" evidence="2">
    <location>
        <begin position="367"/>
        <end position="386"/>
    </location>
</feature>
<proteinExistence type="predicted"/>
<feature type="compositionally biased region" description="Basic residues" evidence="1">
    <location>
        <begin position="699"/>
        <end position="713"/>
    </location>
</feature>
<dbReference type="InterPro" id="IPR018650">
    <property type="entry name" value="STSV1_Orf64"/>
</dbReference>
<feature type="transmembrane region" description="Helical" evidence="2">
    <location>
        <begin position="419"/>
        <end position="436"/>
    </location>
</feature>
<feature type="transmembrane region" description="Helical" evidence="2">
    <location>
        <begin position="480"/>
        <end position="500"/>
    </location>
</feature>
<name>A0A9X3J075_9BACT</name>
<keyword evidence="2" id="KW-1133">Transmembrane helix</keyword>
<protein>
    <submittedName>
        <fullName evidence="3">DUF2079 domain-containing protein</fullName>
    </submittedName>
</protein>
<keyword evidence="2" id="KW-0472">Membrane</keyword>
<evidence type="ECO:0000313" key="4">
    <source>
        <dbReference type="Proteomes" id="UP001150924"/>
    </source>
</evidence>
<feature type="region of interest" description="Disordered" evidence="1">
    <location>
        <begin position="659"/>
        <end position="734"/>
    </location>
</feature>
<dbReference type="Pfam" id="PF09852">
    <property type="entry name" value="DUF2079"/>
    <property type="match status" value="1"/>
</dbReference>
<accession>A0A9X3J075</accession>
<feature type="transmembrane region" description="Helical" evidence="2">
    <location>
        <begin position="134"/>
        <end position="154"/>
    </location>
</feature>
<evidence type="ECO:0000256" key="2">
    <source>
        <dbReference type="SAM" id="Phobius"/>
    </source>
</evidence>
<gene>
    <name evidence="3" type="ORF">OV079_38570</name>
</gene>
<dbReference type="AlphaFoldDB" id="A0A9X3J075"/>
<feature type="compositionally biased region" description="Basic and acidic residues" evidence="1">
    <location>
        <begin position="659"/>
        <end position="673"/>
    </location>
</feature>
<feature type="transmembrane region" description="Helical" evidence="2">
    <location>
        <begin position="520"/>
        <end position="539"/>
    </location>
</feature>
<evidence type="ECO:0000313" key="3">
    <source>
        <dbReference type="EMBL" id="MCY1011367.1"/>
    </source>
</evidence>
<feature type="transmembrane region" description="Helical" evidence="2">
    <location>
        <begin position="25"/>
        <end position="47"/>
    </location>
</feature>
<dbReference type="RefSeq" id="WP_267774631.1">
    <property type="nucleotide sequence ID" value="NZ_JAPNKE010000002.1"/>
</dbReference>
<reference evidence="3" key="1">
    <citation type="submission" date="2022-11" db="EMBL/GenBank/DDBJ databases">
        <title>Minimal conservation of predation-associated metabolite biosynthetic gene clusters underscores biosynthetic potential of Myxococcota including descriptions for ten novel species: Archangium lansinium sp. nov., Myxococcus landrumus sp. nov., Nannocystis bai.</title>
        <authorList>
            <person name="Ahearne A."/>
            <person name="Stevens C."/>
            <person name="Phillips K."/>
        </authorList>
    </citation>
    <scope>NUCLEOTIDE SEQUENCE</scope>
    <source>
        <strain evidence="3">Na p29</strain>
    </source>
</reference>
<keyword evidence="2" id="KW-0812">Transmembrane</keyword>
<feature type="transmembrane region" description="Helical" evidence="2">
    <location>
        <begin position="108"/>
        <end position="127"/>
    </location>
</feature>
<evidence type="ECO:0000256" key="1">
    <source>
        <dbReference type="SAM" id="MobiDB-lite"/>
    </source>
</evidence>
<dbReference type="EMBL" id="JAPNKE010000002">
    <property type="protein sequence ID" value="MCY1011367.1"/>
    <property type="molecule type" value="Genomic_DNA"/>
</dbReference>
<comment type="caution">
    <text evidence="3">The sequence shown here is derived from an EMBL/GenBank/DDBJ whole genome shotgun (WGS) entry which is preliminary data.</text>
</comment>